<comment type="caution">
    <text evidence="3">The sequence shown here is derived from an EMBL/GenBank/DDBJ whole genome shotgun (WGS) entry which is preliminary data.</text>
</comment>
<reference evidence="3 4" key="1">
    <citation type="journal article" date="2023" name="IMA Fungus">
        <title>Comparative genomic study of the Penicillium genus elucidates a diverse pangenome and 15 lateral gene transfer events.</title>
        <authorList>
            <person name="Petersen C."/>
            <person name="Sorensen T."/>
            <person name="Nielsen M.R."/>
            <person name="Sondergaard T.E."/>
            <person name="Sorensen J.L."/>
            <person name="Fitzpatrick D.A."/>
            <person name="Frisvad J.C."/>
            <person name="Nielsen K.L."/>
        </authorList>
    </citation>
    <scope>NUCLEOTIDE SEQUENCE [LARGE SCALE GENOMIC DNA]</scope>
    <source>
        <strain evidence="3 4">IBT 29057</strain>
    </source>
</reference>
<dbReference type="Proteomes" id="UP001216150">
    <property type="component" value="Unassembled WGS sequence"/>
</dbReference>
<dbReference type="Gene3D" id="2.30.110.10">
    <property type="entry name" value="Electron Transport, Fmn-binding Protein, Chain A"/>
    <property type="match status" value="1"/>
</dbReference>
<evidence type="ECO:0000256" key="1">
    <source>
        <dbReference type="SAM" id="MobiDB-lite"/>
    </source>
</evidence>
<evidence type="ECO:0000259" key="2">
    <source>
        <dbReference type="Pfam" id="PF12766"/>
    </source>
</evidence>
<accession>A0AAD6E302</accession>
<dbReference type="SUPFAM" id="SSF50475">
    <property type="entry name" value="FMN-binding split barrel"/>
    <property type="match status" value="1"/>
</dbReference>
<gene>
    <name evidence="3" type="ORF">N7450_000832</name>
</gene>
<protein>
    <recommendedName>
        <fullName evidence="2">Pyridoxamine 5'-phosphate oxidase Alr4036 family FMN-binding domain-containing protein</fullName>
    </recommendedName>
</protein>
<dbReference type="Pfam" id="PF12766">
    <property type="entry name" value="Pyridox_oxase_2"/>
    <property type="match status" value="1"/>
</dbReference>
<dbReference type="GO" id="GO:0010181">
    <property type="term" value="F:FMN binding"/>
    <property type="evidence" value="ECO:0007669"/>
    <property type="project" value="InterPro"/>
</dbReference>
<dbReference type="InterPro" id="IPR012349">
    <property type="entry name" value="Split_barrel_FMN-bd"/>
</dbReference>
<dbReference type="AlphaFoldDB" id="A0AAD6E302"/>
<dbReference type="InterPro" id="IPR024624">
    <property type="entry name" value="Pyridox_Oxase_Alr4036_FMN-bd"/>
</dbReference>
<dbReference type="PANTHER" id="PTHR28243">
    <property type="entry name" value="AGL049CP"/>
    <property type="match status" value="1"/>
</dbReference>
<feature type="domain" description="Pyridoxamine 5'-phosphate oxidase Alr4036 family FMN-binding" evidence="2">
    <location>
        <begin position="57"/>
        <end position="175"/>
    </location>
</feature>
<organism evidence="3 4">
    <name type="scientific">Penicillium hetheringtonii</name>
    <dbReference type="NCBI Taxonomy" id="911720"/>
    <lineage>
        <taxon>Eukaryota</taxon>
        <taxon>Fungi</taxon>
        <taxon>Dikarya</taxon>
        <taxon>Ascomycota</taxon>
        <taxon>Pezizomycotina</taxon>
        <taxon>Eurotiomycetes</taxon>
        <taxon>Eurotiomycetidae</taxon>
        <taxon>Eurotiales</taxon>
        <taxon>Aspergillaceae</taxon>
        <taxon>Penicillium</taxon>
    </lineage>
</organism>
<proteinExistence type="predicted"/>
<evidence type="ECO:0000313" key="3">
    <source>
        <dbReference type="EMBL" id="KAJ5599765.1"/>
    </source>
</evidence>
<keyword evidence="4" id="KW-1185">Reference proteome</keyword>
<dbReference type="PANTHER" id="PTHR28243:SF1">
    <property type="entry name" value="PYRIDOXAMINE 5'-PHOSPHATE OXIDASE ALR4036 FAMILY FMN-BINDING DOMAIN-CONTAINING PROTEIN"/>
    <property type="match status" value="1"/>
</dbReference>
<feature type="region of interest" description="Disordered" evidence="1">
    <location>
        <begin position="294"/>
        <end position="314"/>
    </location>
</feature>
<sequence length="314" mass="35642">MSTTSALSKPLNRLQAASQHLGKRSVQNPRIAYSQARPYQFIPTPSKMATSTRQTKAPWRDLLASHMEQSSGYEFTIGTIGFDEDQQPVPRVRTCGCRGFFPELDIHPKSQEEMKQQVKDGGNPPAYESDLLCFTTDIRMEKLHQLESSGHAVEAIFWLKDLMTQWRVKGKAFAIGDPRGEEFKGEKASREAIGSLLRVKESYGSSVEQWTWDRAVTKYFANHSPLARGSFKNPFPGMPRSQEPENPALGMGQRVTELHDPVARGNFRVVTIIPEEVERLDLSNQEDMRRWKWTLGQSGGKEEQSAWTETELWP</sequence>
<dbReference type="EMBL" id="JAQJAC010000001">
    <property type="protein sequence ID" value="KAJ5599765.1"/>
    <property type="molecule type" value="Genomic_DNA"/>
</dbReference>
<name>A0AAD6E302_9EURO</name>
<evidence type="ECO:0000313" key="4">
    <source>
        <dbReference type="Proteomes" id="UP001216150"/>
    </source>
</evidence>